<dbReference type="GO" id="GO:0005788">
    <property type="term" value="C:endoplasmic reticulum lumen"/>
    <property type="evidence" value="ECO:0007669"/>
    <property type="project" value="UniProtKB-SubCell"/>
</dbReference>
<keyword evidence="10" id="KW-0560">Oxidoreductase</keyword>
<evidence type="ECO:0000256" key="2">
    <source>
        <dbReference type="ARBA" id="ARBA00002035"/>
    </source>
</evidence>
<evidence type="ECO:0000256" key="8">
    <source>
        <dbReference type="ARBA" id="ARBA00022896"/>
    </source>
</evidence>
<dbReference type="Gene3D" id="1.25.40.10">
    <property type="entry name" value="Tetratricopeptide repeat domain"/>
    <property type="match status" value="1"/>
</dbReference>
<reference evidence="14 15" key="2">
    <citation type="submission" date="2019-01" db="EMBL/GenBank/DDBJ databases">
        <title>The decoding of complex shrimp genome reveals the adaptation for benthos swimmer, frequently molting mechanism and breeding impact on genome.</title>
        <authorList>
            <person name="Sun Y."/>
            <person name="Gao Y."/>
            <person name="Yu Y."/>
        </authorList>
    </citation>
    <scope>NUCLEOTIDE SEQUENCE [LARGE SCALE GENOMIC DNA]</scope>
    <source>
        <tissue evidence="14">Muscle</tissue>
    </source>
</reference>
<comment type="cofactor">
    <cofactor evidence="1">
        <name>L-ascorbate</name>
        <dbReference type="ChEBI" id="CHEBI:38290"/>
    </cofactor>
</comment>
<dbReference type="STRING" id="6689.A0A423T889"/>
<keyword evidence="11" id="KW-0408">Iron</keyword>
<proteinExistence type="inferred from homology"/>
<sequence>ERVQRHHGAVRELGRERECEINPSWMYRNCRHSCDVCPSPEFLVAARKVLAAESATVLPTDNDLRGTAIALSRLRKVYKLHIRDLTEGRLLHTVSSAKLSVYDCLRVANASYTAGDLASAWIWYRHSWRMTSDLDLKAHISMLMEPVAEMHDGTFQNNHHNYFPAKISRSPDQLSWDYDYSKLCRGERMMTPEEASRLHCHVSSRGSPYLTLQPIKYEELHFDPEMYLFYDVVSDEEIRAIQDTAKSKLSRSHVLAKERLSEIRVSQTAWLGNFTHPALPGINRRISYVTGLHVFEGPYENRGGEQLQVLSYGVGGHYQYHMDHFFKIYPPGEWNNTKAEKGTLISGDRLATWMFYLSDVEAGGWTAFPRAGISVAPVKGAAVMWYNLKQNGDCNWRSQHGGCPVILGHKWVANKWICEHMNFLRRPCSLDPEK</sequence>
<dbReference type="InterPro" id="IPR006620">
    <property type="entry name" value="Pro_4_hyd_alph"/>
</dbReference>
<evidence type="ECO:0000259" key="13">
    <source>
        <dbReference type="PROSITE" id="PS51471"/>
    </source>
</evidence>
<comment type="similarity">
    <text evidence="4">Belongs to the P4HA family.</text>
</comment>
<evidence type="ECO:0000256" key="12">
    <source>
        <dbReference type="ARBA" id="ARBA00023180"/>
    </source>
</evidence>
<accession>A0A423T889</accession>
<dbReference type="InterPro" id="IPR045054">
    <property type="entry name" value="P4HA-like"/>
</dbReference>
<reference evidence="14 15" key="1">
    <citation type="submission" date="2018-04" db="EMBL/GenBank/DDBJ databases">
        <authorList>
            <person name="Zhang X."/>
            <person name="Yuan J."/>
            <person name="Li F."/>
            <person name="Xiang J."/>
        </authorList>
    </citation>
    <scope>NUCLEOTIDE SEQUENCE [LARGE SCALE GENOMIC DNA]</scope>
    <source>
        <tissue evidence="14">Muscle</tissue>
    </source>
</reference>
<evidence type="ECO:0000313" key="14">
    <source>
        <dbReference type="EMBL" id="ROT72665.1"/>
    </source>
</evidence>
<evidence type="ECO:0000256" key="7">
    <source>
        <dbReference type="ARBA" id="ARBA00022824"/>
    </source>
</evidence>
<organism evidence="14 15">
    <name type="scientific">Penaeus vannamei</name>
    <name type="common">Whiteleg shrimp</name>
    <name type="synonym">Litopenaeus vannamei</name>
    <dbReference type="NCBI Taxonomy" id="6689"/>
    <lineage>
        <taxon>Eukaryota</taxon>
        <taxon>Metazoa</taxon>
        <taxon>Ecdysozoa</taxon>
        <taxon>Arthropoda</taxon>
        <taxon>Crustacea</taxon>
        <taxon>Multicrustacea</taxon>
        <taxon>Malacostraca</taxon>
        <taxon>Eumalacostraca</taxon>
        <taxon>Eucarida</taxon>
        <taxon>Decapoda</taxon>
        <taxon>Dendrobranchiata</taxon>
        <taxon>Penaeoidea</taxon>
        <taxon>Penaeidae</taxon>
        <taxon>Penaeus</taxon>
    </lineage>
</organism>
<comment type="caution">
    <text evidence="14">The sequence shown here is derived from an EMBL/GenBank/DDBJ whole genome shotgun (WGS) entry which is preliminary data.</text>
</comment>
<protein>
    <recommendedName>
        <fullName evidence="5">procollagen-proline 4-dioxygenase</fullName>
        <ecNumber evidence="5">1.14.11.2</ecNumber>
    </recommendedName>
</protein>
<keyword evidence="6" id="KW-0479">Metal-binding</keyword>
<comment type="function">
    <text evidence="2">Catalyzes the post-translational formation of 4-hydroxyproline in -Xaa-Pro-Gly- sequences in collagens and other proteins.</text>
</comment>
<name>A0A423T889_PENVA</name>
<feature type="non-terminal residue" evidence="14">
    <location>
        <position position="1"/>
    </location>
</feature>
<dbReference type="OrthoDB" id="420380at2759"/>
<dbReference type="AlphaFoldDB" id="A0A423T889"/>
<dbReference type="InterPro" id="IPR005123">
    <property type="entry name" value="Oxoglu/Fe-dep_dioxygenase_dom"/>
</dbReference>
<evidence type="ECO:0000256" key="11">
    <source>
        <dbReference type="ARBA" id="ARBA00023004"/>
    </source>
</evidence>
<keyword evidence="9" id="KW-0223">Dioxygenase</keyword>
<dbReference type="SMART" id="SM00702">
    <property type="entry name" value="P4Hc"/>
    <property type="match status" value="1"/>
</dbReference>
<evidence type="ECO:0000256" key="4">
    <source>
        <dbReference type="ARBA" id="ARBA00006511"/>
    </source>
</evidence>
<dbReference type="GO" id="GO:0005506">
    <property type="term" value="F:iron ion binding"/>
    <property type="evidence" value="ECO:0007669"/>
    <property type="project" value="InterPro"/>
</dbReference>
<evidence type="ECO:0000256" key="3">
    <source>
        <dbReference type="ARBA" id="ARBA00004319"/>
    </source>
</evidence>
<evidence type="ECO:0000256" key="1">
    <source>
        <dbReference type="ARBA" id="ARBA00001961"/>
    </source>
</evidence>
<dbReference type="InterPro" id="IPR044862">
    <property type="entry name" value="Pro_4_hyd_alph_FE2OG_OXY"/>
</dbReference>
<evidence type="ECO:0000256" key="9">
    <source>
        <dbReference type="ARBA" id="ARBA00022964"/>
    </source>
</evidence>
<dbReference type="PANTHER" id="PTHR10869:SF244">
    <property type="entry name" value="PROLYL 4-HYDROXYLASE SUBUNIT ALPHA-2"/>
    <property type="match status" value="1"/>
</dbReference>
<dbReference type="GO" id="GO:0031418">
    <property type="term" value="F:L-ascorbic acid binding"/>
    <property type="evidence" value="ECO:0007669"/>
    <property type="project" value="UniProtKB-KW"/>
</dbReference>
<dbReference type="Gene3D" id="2.60.120.620">
    <property type="entry name" value="q2cbj1_9rhob like domain"/>
    <property type="match status" value="1"/>
</dbReference>
<comment type="subcellular location">
    <subcellularLocation>
        <location evidence="3">Endoplasmic reticulum lumen</location>
    </subcellularLocation>
</comment>
<keyword evidence="12" id="KW-0325">Glycoprotein</keyword>
<dbReference type="PROSITE" id="PS51471">
    <property type="entry name" value="FE2OG_OXY"/>
    <property type="match status" value="1"/>
</dbReference>
<dbReference type="GO" id="GO:0004656">
    <property type="term" value="F:procollagen-proline 4-dioxygenase activity"/>
    <property type="evidence" value="ECO:0007669"/>
    <property type="project" value="UniProtKB-EC"/>
</dbReference>
<keyword evidence="15" id="KW-1185">Reference proteome</keyword>
<evidence type="ECO:0000256" key="5">
    <source>
        <dbReference type="ARBA" id="ARBA00012269"/>
    </source>
</evidence>
<evidence type="ECO:0000256" key="10">
    <source>
        <dbReference type="ARBA" id="ARBA00023002"/>
    </source>
</evidence>
<feature type="domain" description="Fe2OG dioxygenase" evidence="13">
    <location>
        <begin position="303"/>
        <end position="419"/>
    </location>
</feature>
<dbReference type="Pfam" id="PF13640">
    <property type="entry name" value="2OG-FeII_Oxy_3"/>
    <property type="match status" value="1"/>
</dbReference>
<dbReference type="EMBL" id="QCYY01002123">
    <property type="protein sequence ID" value="ROT72665.1"/>
    <property type="molecule type" value="Genomic_DNA"/>
</dbReference>
<gene>
    <name evidence="14" type="ORF">C7M84_008920</name>
</gene>
<dbReference type="InterPro" id="IPR013547">
    <property type="entry name" value="P4H_N"/>
</dbReference>
<dbReference type="PANTHER" id="PTHR10869">
    <property type="entry name" value="PROLYL 4-HYDROXYLASE ALPHA SUBUNIT"/>
    <property type="match status" value="1"/>
</dbReference>
<keyword evidence="7" id="KW-0256">Endoplasmic reticulum</keyword>
<keyword evidence="8" id="KW-0847">Vitamin C</keyword>
<evidence type="ECO:0000256" key="6">
    <source>
        <dbReference type="ARBA" id="ARBA00022723"/>
    </source>
</evidence>
<dbReference type="EC" id="1.14.11.2" evidence="5"/>
<dbReference type="InterPro" id="IPR011990">
    <property type="entry name" value="TPR-like_helical_dom_sf"/>
</dbReference>
<dbReference type="Pfam" id="PF08336">
    <property type="entry name" value="P4Ha_N"/>
    <property type="match status" value="1"/>
</dbReference>
<dbReference type="Proteomes" id="UP000283509">
    <property type="component" value="Unassembled WGS sequence"/>
</dbReference>
<evidence type="ECO:0000313" key="15">
    <source>
        <dbReference type="Proteomes" id="UP000283509"/>
    </source>
</evidence>